<dbReference type="InParanoid" id="A0A1Y1UG89"/>
<dbReference type="RefSeq" id="XP_021870627.1">
    <property type="nucleotide sequence ID" value="XM_022012956.1"/>
</dbReference>
<organism evidence="1 2">
    <name type="scientific">Kockovaella imperatae</name>
    <dbReference type="NCBI Taxonomy" id="4999"/>
    <lineage>
        <taxon>Eukaryota</taxon>
        <taxon>Fungi</taxon>
        <taxon>Dikarya</taxon>
        <taxon>Basidiomycota</taxon>
        <taxon>Agaricomycotina</taxon>
        <taxon>Tremellomycetes</taxon>
        <taxon>Tremellales</taxon>
        <taxon>Cuniculitremaceae</taxon>
        <taxon>Kockovaella</taxon>
    </lineage>
</organism>
<sequence>MAGGRRLKFSFVCLRVCFWREGVPREREQLKRDCRANCGSFGLECIDASVSGRTVYRVYKGDLYDSQNTSVLRDTRREKHRGSRYHRQDQMNRWIVAGKSLSRHLISGREPVQLGLPICTDRLKGRAVHENGALQLFYGSLSR</sequence>
<accession>A0A1Y1UG89</accession>
<comment type="caution">
    <text evidence="1">The sequence shown here is derived from an EMBL/GenBank/DDBJ whole genome shotgun (WGS) entry which is preliminary data.</text>
</comment>
<reference evidence="1 2" key="1">
    <citation type="submission" date="2017-03" db="EMBL/GenBank/DDBJ databases">
        <title>Widespread Adenine N6-methylation of Active Genes in Fungi.</title>
        <authorList>
            <consortium name="DOE Joint Genome Institute"/>
            <person name="Mondo S.J."/>
            <person name="Dannebaum R.O."/>
            <person name="Kuo R.C."/>
            <person name="Louie K.B."/>
            <person name="Bewick A.J."/>
            <person name="Labutti K."/>
            <person name="Haridas S."/>
            <person name="Kuo A."/>
            <person name="Salamov A."/>
            <person name="Ahrendt S.R."/>
            <person name="Lau R."/>
            <person name="Bowen B.P."/>
            <person name="Lipzen A."/>
            <person name="Sullivan W."/>
            <person name="Andreopoulos W.B."/>
            <person name="Clum A."/>
            <person name="Lindquist E."/>
            <person name="Daum C."/>
            <person name="Northen T.R."/>
            <person name="Ramamoorthy G."/>
            <person name="Schmitz R.J."/>
            <person name="Gryganskyi A."/>
            <person name="Culley D."/>
            <person name="Magnuson J."/>
            <person name="James T.Y."/>
            <person name="O'Malley M.A."/>
            <person name="Stajich J.E."/>
            <person name="Spatafora J.W."/>
            <person name="Visel A."/>
            <person name="Grigoriev I.V."/>
        </authorList>
    </citation>
    <scope>NUCLEOTIDE SEQUENCE [LARGE SCALE GENOMIC DNA]</scope>
    <source>
        <strain evidence="1 2">NRRL Y-17943</strain>
    </source>
</reference>
<name>A0A1Y1UG89_9TREE</name>
<evidence type="ECO:0000313" key="1">
    <source>
        <dbReference type="EMBL" id="ORX36526.1"/>
    </source>
</evidence>
<dbReference type="Proteomes" id="UP000193218">
    <property type="component" value="Unassembled WGS sequence"/>
</dbReference>
<protein>
    <submittedName>
        <fullName evidence="1">Uncharacterized protein</fullName>
    </submittedName>
</protein>
<dbReference type="AlphaFoldDB" id="A0A1Y1UG89"/>
<proteinExistence type="predicted"/>
<dbReference type="GeneID" id="33554764"/>
<keyword evidence="2" id="KW-1185">Reference proteome</keyword>
<gene>
    <name evidence="1" type="ORF">BD324DRAFT_505681</name>
</gene>
<dbReference type="EMBL" id="NBSH01000008">
    <property type="protein sequence ID" value="ORX36526.1"/>
    <property type="molecule type" value="Genomic_DNA"/>
</dbReference>
<evidence type="ECO:0000313" key="2">
    <source>
        <dbReference type="Proteomes" id="UP000193218"/>
    </source>
</evidence>